<dbReference type="PROSITE" id="PS50885">
    <property type="entry name" value="HAMP"/>
    <property type="match status" value="1"/>
</dbReference>
<dbReference type="InterPro" id="IPR043128">
    <property type="entry name" value="Rev_trsase/Diguanyl_cyclase"/>
</dbReference>
<feature type="domain" description="PAS" evidence="3">
    <location>
        <begin position="375"/>
        <end position="445"/>
    </location>
</feature>
<dbReference type="RefSeq" id="WP_170164712.1">
    <property type="nucleotide sequence ID" value="NZ_RBXL01000001.1"/>
</dbReference>
<dbReference type="PROSITE" id="PS50883">
    <property type="entry name" value="EAL"/>
    <property type="match status" value="1"/>
</dbReference>
<feature type="region of interest" description="Disordered" evidence="1">
    <location>
        <begin position="98"/>
        <end position="119"/>
    </location>
</feature>
<dbReference type="Pfam" id="PF00672">
    <property type="entry name" value="HAMP"/>
    <property type="match status" value="1"/>
</dbReference>
<dbReference type="PANTHER" id="PTHR44757">
    <property type="entry name" value="DIGUANYLATE CYCLASE DGCP"/>
    <property type="match status" value="1"/>
</dbReference>
<dbReference type="Gene3D" id="3.30.450.20">
    <property type="entry name" value="PAS domain"/>
    <property type="match status" value="3"/>
</dbReference>
<dbReference type="SUPFAM" id="SSF55785">
    <property type="entry name" value="PYP-like sensor domain (PAS domain)"/>
    <property type="match status" value="3"/>
</dbReference>
<dbReference type="GO" id="GO:0007165">
    <property type="term" value="P:signal transduction"/>
    <property type="evidence" value="ECO:0007669"/>
    <property type="project" value="InterPro"/>
</dbReference>
<comment type="caution">
    <text evidence="8">The sequence shown here is derived from an EMBL/GenBank/DDBJ whole genome shotgun (WGS) entry which is preliminary data.</text>
</comment>
<evidence type="ECO:0000259" key="7">
    <source>
        <dbReference type="PROSITE" id="PS50887"/>
    </source>
</evidence>
<evidence type="ECO:0000256" key="1">
    <source>
        <dbReference type="SAM" id="MobiDB-lite"/>
    </source>
</evidence>
<dbReference type="InterPro" id="IPR003660">
    <property type="entry name" value="HAMP_dom"/>
</dbReference>
<feature type="domain" description="PAS" evidence="3">
    <location>
        <begin position="248"/>
        <end position="292"/>
    </location>
</feature>
<dbReference type="CDD" id="cd06225">
    <property type="entry name" value="HAMP"/>
    <property type="match status" value="1"/>
</dbReference>
<dbReference type="Pfam" id="PF13188">
    <property type="entry name" value="PAS_8"/>
    <property type="match status" value="1"/>
</dbReference>
<dbReference type="GO" id="GO:0016020">
    <property type="term" value="C:membrane"/>
    <property type="evidence" value="ECO:0007669"/>
    <property type="project" value="InterPro"/>
</dbReference>
<dbReference type="Pfam" id="PF08447">
    <property type="entry name" value="PAS_3"/>
    <property type="match status" value="1"/>
</dbReference>
<keyword evidence="2" id="KW-0472">Membrane</keyword>
<dbReference type="InterPro" id="IPR000700">
    <property type="entry name" value="PAS-assoc_C"/>
</dbReference>
<dbReference type="InterPro" id="IPR013655">
    <property type="entry name" value="PAS_fold_3"/>
</dbReference>
<dbReference type="NCBIfam" id="TIGR00229">
    <property type="entry name" value="sensory_box"/>
    <property type="match status" value="3"/>
</dbReference>
<dbReference type="Proteomes" id="UP000274556">
    <property type="component" value="Unassembled WGS sequence"/>
</dbReference>
<reference evidence="8 9" key="1">
    <citation type="submission" date="2018-10" db="EMBL/GenBank/DDBJ databases">
        <title>Genomic Encyclopedia of Archaeal and Bacterial Type Strains, Phase II (KMG-II): from individual species to whole genera.</title>
        <authorList>
            <person name="Goeker M."/>
        </authorList>
    </citation>
    <scope>NUCLEOTIDE SEQUENCE [LARGE SCALE GENOMIC DNA]</scope>
    <source>
        <strain evidence="8 9">DSM 235</strain>
    </source>
</reference>
<evidence type="ECO:0000256" key="2">
    <source>
        <dbReference type="SAM" id="Phobius"/>
    </source>
</evidence>
<dbReference type="InterPro" id="IPR001610">
    <property type="entry name" value="PAC"/>
</dbReference>
<dbReference type="SMART" id="SM00091">
    <property type="entry name" value="PAS"/>
    <property type="match status" value="3"/>
</dbReference>
<proteinExistence type="predicted"/>
<dbReference type="Gene3D" id="6.10.340.10">
    <property type="match status" value="1"/>
</dbReference>
<evidence type="ECO:0000313" key="9">
    <source>
        <dbReference type="Proteomes" id="UP000274556"/>
    </source>
</evidence>
<feature type="transmembrane region" description="Helical" evidence="2">
    <location>
        <begin position="12"/>
        <end position="31"/>
    </location>
</feature>
<accession>A0A495V4H8</accession>
<feature type="domain" description="GGDEF" evidence="7">
    <location>
        <begin position="654"/>
        <end position="792"/>
    </location>
</feature>
<dbReference type="Pfam" id="PF13426">
    <property type="entry name" value="PAS_9"/>
    <property type="match status" value="1"/>
</dbReference>
<feature type="domain" description="EAL" evidence="5">
    <location>
        <begin position="801"/>
        <end position="1055"/>
    </location>
</feature>
<evidence type="ECO:0000259" key="4">
    <source>
        <dbReference type="PROSITE" id="PS50113"/>
    </source>
</evidence>
<dbReference type="Pfam" id="PF00990">
    <property type="entry name" value="GGDEF"/>
    <property type="match status" value="1"/>
</dbReference>
<dbReference type="AlphaFoldDB" id="A0A495V4H8"/>
<keyword evidence="2" id="KW-0812">Transmembrane</keyword>
<evidence type="ECO:0000313" key="8">
    <source>
        <dbReference type="EMBL" id="RKT44321.1"/>
    </source>
</evidence>
<feature type="domain" description="PAS" evidence="3">
    <location>
        <begin position="497"/>
        <end position="543"/>
    </location>
</feature>
<organism evidence="8 9">
    <name type="scientific">Thiocapsa rosea</name>
    <dbReference type="NCBI Taxonomy" id="69360"/>
    <lineage>
        <taxon>Bacteria</taxon>
        <taxon>Pseudomonadati</taxon>
        <taxon>Pseudomonadota</taxon>
        <taxon>Gammaproteobacteria</taxon>
        <taxon>Chromatiales</taxon>
        <taxon>Chromatiaceae</taxon>
        <taxon>Thiocapsa</taxon>
    </lineage>
</organism>
<dbReference type="SMART" id="SM00086">
    <property type="entry name" value="PAC"/>
    <property type="match status" value="2"/>
</dbReference>
<dbReference type="CDD" id="cd01948">
    <property type="entry name" value="EAL"/>
    <property type="match status" value="1"/>
</dbReference>
<dbReference type="CDD" id="cd01949">
    <property type="entry name" value="GGDEF"/>
    <property type="match status" value="1"/>
</dbReference>
<gene>
    <name evidence="8" type="ORF">BDD21_1699</name>
</gene>
<dbReference type="Pfam" id="PF00563">
    <property type="entry name" value="EAL"/>
    <property type="match status" value="1"/>
</dbReference>
<dbReference type="SUPFAM" id="SSF141868">
    <property type="entry name" value="EAL domain-like"/>
    <property type="match status" value="1"/>
</dbReference>
<dbReference type="InterPro" id="IPR035965">
    <property type="entry name" value="PAS-like_dom_sf"/>
</dbReference>
<dbReference type="PROSITE" id="PS50113">
    <property type="entry name" value="PAC"/>
    <property type="match status" value="2"/>
</dbReference>
<name>A0A495V4H8_9GAMM</name>
<dbReference type="SUPFAM" id="SSF158472">
    <property type="entry name" value="HAMP domain-like"/>
    <property type="match status" value="1"/>
</dbReference>
<dbReference type="CDD" id="cd00130">
    <property type="entry name" value="PAS"/>
    <property type="match status" value="3"/>
</dbReference>
<keyword evidence="2" id="KW-1133">Transmembrane helix</keyword>
<dbReference type="PROSITE" id="PS50112">
    <property type="entry name" value="PAS"/>
    <property type="match status" value="3"/>
</dbReference>
<dbReference type="InterPro" id="IPR035919">
    <property type="entry name" value="EAL_sf"/>
</dbReference>
<dbReference type="PROSITE" id="PS50887">
    <property type="entry name" value="GGDEF"/>
    <property type="match status" value="1"/>
</dbReference>
<keyword evidence="9" id="KW-1185">Reference proteome</keyword>
<dbReference type="InterPro" id="IPR000160">
    <property type="entry name" value="GGDEF_dom"/>
</dbReference>
<dbReference type="InterPro" id="IPR052155">
    <property type="entry name" value="Biofilm_reg_signaling"/>
</dbReference>
<dbReference type="SMART" id="SM00267">
    <property type="entry name" value="GGDEF"/>
    <property type="match status" value="1"/>
</dbReference>
<dbReference type="SUPFAM" id="SSF55073">
    <property type="entry name" value="Nucleotide cyclase"/>
    <property type="match status" value="1"/>
</dbReference>
<feature type="transmembrane region" description="Helical" evidence="2">
    <location>
        <begin position="166"/>
        <end position="185"/>
    </location>
</feature>
<dbReference type="Gene3D" id="3.30.70.270">
    <property type="match status" value="1"/>
</dbReference>
<evidence type="ECO:0000259" key="5">
    <source>
        <dbReference type="PROSITE" id="PS50883"/>
    </source>
</evidence>
<dbReference type="InterPro" id="IPR029787">
    <property type="entry name" value="Nucleotide_cyclase"/>
</dbReference>
<dbReference type="PANTHER" id="PTHR44757:SF2">
    <property type="entry name" value="BIOFILM ARCHITECTURE MAINTENANCE PROTEIN MBAA"/>
    <property type="match status" value="1"/>
</dbReference>
<dbReference type="InterPro" id="IPR000014">
    <property type="entry name" value="PAS"/>
</dbReference>
<feature type="domain" description="HAMP" evidence="6">
    <location>
        <begin position="183"/>
        <end position="235"/>
    </location>
</feature>
<evidence type="ECO:0000259" key="6">
    <source>
        <dbReference type="PROSITE" id="PS50885"/>
    </source>
</evidence>
<evidence type="ECO:0000259" key="3">
    <source>
        <dbReference type="PROSITE" id="PS50112"/>
    </source>
</evidence>
<dbReference type="Gene3D" id="3.20.20.450">
    <property type="entry name" value="EAL domain"/>
    <property type="match status" value="1"/>
</dbReference>
<dbReference type="EMBL" id="RBXL01000001">
    <property type="protein sequence ID" value="RKT44321.1"/>
    <property type="molecule type" value="Genomic_DNA"/>
</dbReference>
<sequence length="1062" mass="118038">MRSLLARVPIGLRFGVLILITQAALIAWVVYDNQRLSNAALTQLHETRLTVLTTLLSESLTPLLVQRDIAALQESLDRFGHLPAVRYLKVDDVRGRRLAEHSHPHDSPSPAGGDRHHDSASGEAALWETAIPLQLVGQTYGTLHVGISTDIFAETRQGLIRQSLRNGMIGLLGLLLVIIPLAVWVGRRLGHLDAAARSIAAGDLDQRLDDTGDDEIGRLAVSFNRMADALGQREAALREAKADLERIETSKYRTLFEATTDAVMLFDRDRGLFDCNPAALGLLGCTREALLGARPSDLATTPVPIATDVLAPAPPAEHARENRGFEWCLQRRDTGDPVEVEVLLTSVPLDGSTLLQMVARDIGARKGAEAAIKRSEEKYRFLLEYSYDIIYLFSTDGSFIFVSPSWSRLMGYSIDETLATHFSVYVHPDDLYICDDAFSAVVQTGEMRRDIEYRVRHRDGTWRWHGSSAMPFRNENGVVVGFQGIARDITEQKQAREQLRIAAIAFEAQEGMVVTDTEGVILRVNGTFTRITGYRAEEAIGQTARLLKSGRHESDFYVAMWSSILETGSWQGEVWNRRKSGEIYPQWLTISAVPGPGGEITHYVGTMTDITQRKAAEDEIRELAFYDPLTRLPNRRLLLDRLQQALATGRRQGGCGALFYIDLDDFKTLNDTLGHDQGDRLLQLVARRLSTRLRESDTLARLGGDEFVVMVEHLSPNPVEAASQAEIIGNGLLGVLRQPYDLAGQTHYSAASIGITLFDPQPIRVEELMKQGDMAMYRAKAAGRNTMRFFDPSMQSEVSARATLESQLRYGLRDERFLLYYQIQVDRDGAIVGAECLLRWQDEHGGLISPAVFIPLAEQSGLILPIGHWVLHTACTQLAVWSERSETAQLTLAVNISARQFRRTDFVDQVLACIQDTGANPYRLKLEITESLLLDDVEDTVGKMMALKARGVGFALDDFGTGYSSLSYLKRLPFDQLKIDRSFVLDVLTDTNAAAIARTIIALGRTLELAVIAEGVETEEQRDWLAAHGCHAYQGYFFGRPEPLERLSLEAPKTLLRPTARG</sequence>
<dbReference type="NCBIfam" id="TIGR00254">
    <property type="entry name" value="GGDEF"/>
    <property type="match status" value="1"/>
</dbReference>
<protein>
    <submittedName>
        <fullName evidence="8">PAS domain S-box-containing protein/diguanylate cyclase (GGDEF)-like protein</fullName>
    </submittedName>
</protein>
<dbReference type="SMART" id="SM00304">
    <property type="entry name" value="HAMP"/>
    <property type="match status" value="1"/>
</dbReference>
<dbReference type="SMART" id="SM00052">
    <property type="entry name" value="EAL"/>
    <property type="match status" value="1"/>
</dbReference>
<feature type="domain" description="PAC" evidence="4">
    <location>
        <begin position="570"/>
        <end position="622"/>
    </location>
</feature>
<feature type="domain" description="PAC" evidence="4">
    <location>
        <begin position="449"/>
        <end position="501"/>
    </location>
</feature>
<dbReference type="InterPro" id="IPR001633">
    <property type="entry name" value="EAL_dom"/>
</dbReference>